<evidence type="ECO:0000256" key="1">
    <source>
        <dbReference type="SAM" id="SignalP"/>
    </source>
</evidence>
<sequence>MRFSISSIILATLFTKSYYALPASSINEVPVSTSGSSTIPPVAQTQFHATCTDTAAIIKSAAQSKTLALLPPVPVAGSRPFRNWPDEFSWSGGFYLTPKLQDALTYGATFLECHGPGQDGNFVVIEFTLDVEGKSQVPAKSVPVPLKVLNMGTDKEVGSKFRADQTIFGNKIRMLLDPKDKGGTALAFPTEKQIIKWKKTKSTVTGISVSDWTAYTAIQDKDVVVAAAKLKPLQETGMKQAEKHNIPLLSDPWAQVVLITDEGKGTLSLDFYAGH</sequence>
<keyword evidence="1" id="KW-0732">Signal</keyword>
<organism evidence="2 3">
    <name type="scientific">Mycena maculata</name>
    <dbReference type="NCBI Taxonomy" id="230809"/>
    <lineage>
        <taxon>Eukaryota</taxon>
        <taxon>Fungi</taxon>
        <taxon>Dikarya</taxon>
        <taxon>Basidiomycota</taxon>
        <taxon>Agaricomycotina</taxon>
        <taxon>Agaricomycetes</taxon>
        <taxon>Agaricomycetidae</taxon>
        <taxon>Agaricales</taxon>
        <taxon>Marasmiineae</taxon>
        <taxon>Mycenaceae</taxon>
        <taxon>Mycena</taxon>
    </lineage>
</organism>
<name>A0AAD7HQ32_9AGAR</name>
<evidence type="ECO:0000313" key="2">
    <source>
        <dbReference type="EMBL" id="KAJ7725223.1"/>
    </source>
</evidence>
<comment type="caution">
    <text evidence="2">The sequence shown here is derived from an EMBL/GenBank/DDBJ whole genome shotgun (WGS) entry which is preliminary data.</text>
</comment>
<gene>
    <name evidence="2" type="ORF">DFH07DRAFT_970936</name>
</gene>
<proteinExistence type="predicted"/>
<feature type="chain" id="PRO_5042280580" evidence="1">
    <location>
        <begin position="20"/>
        <end position="275"/>
    </location>
</feature>
<evidence type="ECO:0000313" key="3">
    <source>
        <dbReference type="Proteomes" id="UP001215280"/>
    </source>
</evidence>
<dbReference type="EMBL" id="JARJLG010000230">
    <property type="protein sequence ID" value="KAJ7725223.1"/>
    <property type="molecule type" value="Genomic_DNA"/>
</dbReference>
<protein>
    <submittedName>
        <fullName evidence="2">Uncharacterized protein</fullName>
    </submittedName>
</protein>
<dbReference type="Proteomes" id="UP001215280">
    <property type="component" value="Unassembled WGS sequence"/>
</dbReference>
<dbReference type="AlphaFoldDB" id="A0AAD7HQ32"/>
<reference evidence="2" key="1">
    <citation type="submission" date="2023-03" db="EMBL/GenBank/DDBJ databases">
        <title>Massive genome expansion in bonnet fungi (Mycena s.s.) driven by repeated elements and novel gene families across ecological guilds.</title>
        <authorList>
            <consortium name="Lawrence Berkeley National Laboratory"/>
            <person name="Harder C.B."/>
            <person name="Miyauchi S."/>
            <person name="Viragh M."/>
            <person name="Kuo A."/>
            <person name="Thoen E."/>
            <person name="Andreopoulos B."/>
            <person name="Lu D."/>
            <person name="Skrede I."/>
            <person name="Drula E."/>
            <person name="Henrissat B."/>
            <person name="Morin E."/>
            <person name="Kohler A."/>
            <person name="Barry K."/>
            <person name="LaButti K."/>
            <person name="Morin E."/>
            <person name="Salamov A."/>
            <person name="Lipzen A."/>
            <person name="Mereny Z."/>
            <person name="Hegedus B."/>
            <person name="Baldrian P."/>
            <person name="Stursova M."/>
            <person name="Weitz H."/>
            <person name="Taylor A."/>
            <person name="Grigoriev I.V."/>
            <person name="Nagy L.G."/>
            <person name="Martin F."/>
            <person name="Kauserud H."/>
        </authorList>
    </citation>
    <scope>NUCLEOTIDE SEQUENCE</scope>
    <source>
        <strain evidence="2">CBHHK188m</strain>
    </source>
</reference>
<feature type="signal peptide" evidence="1">
    <location>
        <begin position="1"/>
        <end position="19"/>
    </location>
</feature>
<accession>A0AAD7HQ32</accession>
<keyword evidence="3" id="KW-1185">Reference proteome</keyword>